<sequence length="107" mass="12583">MPNIKPYRLHRTWHLAQMLNFLQANGEVEWEYDYDDENSRAIFHIQEPSSLRKSLQTKPAEAVAQRLANKLRIVWAPVPHYGGEQQWQDTVERIDAMKAGQSPKPWE</sequence>
<gene>
    <name evidence="1" type="ORF">ABQM86_01790</name>
</gene>
<dbReference type="AlphaFoldDB" id="A0AB39YTS0"/>
<accession>A0AB39YTS0</accession>
<dbReference type="EMBL" id="CP165735">
    <property type="protein sequence ID" value="XDV71947.1"/>
    <property type="molecule type" value="Genomic_DNA"/>
</dbReference>
<organism evidence="1">
    <name type="scientific">Paenarthrobacter sp. AMU7</name>
    <dbReference type="NCBI Taxonomy" id="3162492"/>
    <lineage>
        <taxon>Bacteria</taxon>
        <taxon>Bacillati</taxon>
        <taxon>Actinomycetota</taxon>
        <taxon>Actinomycetes</taxon>
        <taxon>Micrococcales</taxon>
        <taxon>Micrococcaceae</taxon>
        <taxon>Paenarthrobacter</taxon>
    </lineage>
</organism>
<reference evidence="1" key="1">
    <citation type="submission" date="2024-07" db="EMBL/GenBank/DDBJ databases">
        <authorList>
            <person name="Li J."/>
            <person name="Wei H."/>
            <person name="Ma J."/>
        </authorList>
    </citation>
    <scope>NUCLEOTIDE SEQUENCE</scope>
    <source>
        <strain evidence="1">AMU7</strain>
    </source>
</reference>
<name>A0AB39YTS0_9MICC</name>
<evidence type="ECO:0000313" key="1">
    <source>
        <dbReference type="EMBL" id="XDV71947.1"/>
    </source>
</evidence>
<proteinExistence type="predicted"/>
<dbReference type="RefSeq" id="WP_280625846.1">
    <property type="nucleotide sequence ID" value="NZ_CP165735.1"/>
</dbReference>
<protein>
    <submittedName>
        <fullName evidence="1">Uncharacterized protein</fullName>
    </submittedName>
</protein>